<dbReference type="AlphaFoldDB" id="A0A482YHP8"/>
<sequence>MNDMFSVPICERLVAMAKYEPVIKRVFEKKAEEFGTEEEIPFRRSDIEDAMEELDISVGNVPDIPYAYRSRRPLPKDIAEYGYTAVIIDDTREGSDPTYMFTKQEQLIPVPDDDEIDATFTTSAGDLPAPVQKYIGKDEQGALTQVRYAGLLDDFTGLETYHLQSHLRMRVKGREAELDDLYVGVDEEENHHALAVEAKGAGETLNRNQLIRNTRGIEHKSDYPNSVETLAVKLDENSHFYLFEFEVYQEDGDDKVSTERVWKYEFDAK</sequence>
<gene>
    <name evidence="1" type="ORF">BDK88_0088</name>
</gene>
<comment type="caution">
    <text evidence="1">The sequence shown here is derived from an EMBL/GenBank/DDBJ whole genome shotgun (WGS) entry which is preliminary data.</text>
</comment>
<name>A0A482YHP8_9EURY</name>
<reference evidence="1 2" key="1">
    <citation type="submission" date="2019-02" db="EMBL/GenBank/DDBJ databases">
        <title>Genomic Encyclopedia of Archaeal and Bacterial Type Strains, Phase II (KMG-II): from individual species to whole genera.</title>
        <authorList>
            <person name="Goeker M."/>
        </authorList>
    </citation>
    <scope>NUCLEOTIDE SEQUENCE [LARGE SCALE GENOMIC DNA]</scope>
    <source>
        <strain evidence="1 2">DSM 18328</strain>
    </source>
</reference>
<protein>
    <submittedName>
        <fullName evidence="1">Uncharacterized protein</fullName>
    </submittedName>
</protein>
<dbReference type="Proteomes" id="UP000291097">
    <property type="component" value="Unassembled WGS sequence"/>
</dbReference>
<proteinExistence type="predicted"/>
<evidence type="ECO:0000313" key="2">
    <source>
        <dbReference type="Proteomes" id="UP000291097"/>
    </source>
</evidence>
<dbReference type="EMBL" id="SHMP01000002">
    <property type="protein sequence ID" value="RZV12549.1"/>
    <property type="molecule type" value="Genomic_DNA"/>
</dbReference>
<accession>A0A482YHP8</accession>
<evidence type="ECO:0000313" key="1">
    <source>
        <dbReference type="EMBL" id="RZV12549.1"/>
    </source>
</evidence>
<organism evidence="1 2">
    <name type="scientific">Natrinema hispanicum</name>
    <dbReference type="NCBI Taxonomy" id="392421"/>
    <lineage>
        <taxon>Archaea</taxon>
        <taxon>Methanobacteriati</taxon>
        <taxon>Methanobacteriota</taxon>
        <taxon>Stenosarchaea group</taxon>
        <taxon>Halobacteria</taxon>
        <taxon>Halobacteriales</taxon>
        <taxon>Natrialbaceae</taxon>
        <taxon>Natrinema</taxon>
    </lineage>
</organism>